<organism evidence="1">
    <name type="scientific">Candidatus Improbicoccus pseudotrichonymphae</name>
    <dbReference type="NCBI Taxonomy" id="3033792"/>
    <lineage>
        <taxon>Bacteria</taxon>
        <taxon>Bacillati</taxon>
        <taxon>Bacillota</taxon>
        <taxon>Clostridia</taxon>
        <taxon>Candidatus Improbicoccus</taxon>
    </lineage>
</organism>
<dbReference type="KEGG" id="ips:CfP315_0616"/>
<dbReference type="AlphaFoldDB" id="A0AA48HVB8"/>
<protein>
    <submittedName>
        <fullName evidence="1">Uncharacterized protein</fullName>
    </submittedName>
</protein>
<evidence type="ECO:0000313" key="1">
    <source>
        <dbReference type="EMBL" id="BED92043.1"/>
    </source>
</evidence>
<accession>A0AA48HVB8</accession>
<proteinExistence type="predicted"/>
<sequence>MTNNINEQISKIKKIRRPIKKEEIIDYLKEYKAAMKELDESYNKLSDINNQTKNSISNRNNINTTNNNDVKYNYYQIYNETHYPIITGFETNLNDRYFPLNYNNIYSPLFNDANVYKNLSNGKYGNIFIPLSGNNHDDGYDIAGDFEIADRWANNNKLFIGNRPEGYVWHHVFMGWFNNRQRPIGDCASIDNFLSTYRSPNFEQYYNSIYIFDSDQPCYYYDKEIGKVQTLDASRWVSCFNKYNTNYFWKPDLDYALLQLVKKELVLGSEYLDSCDQYIIYKDNIEGGYQGDYTQDDYDKFRDLT</sequence>
<gene>
    <name evidence="1" type="ORF">CfP315_0616</name>
</gene>
<dbReference type="Proteomes" id="UP001337580">
    <property type="component" value="Chromosome"/>
</dbReference>
<name>A0AA48HVB8_9FIRM</name>
<dbReference type="EMBL" id="AP027924">
    <property type="protein sequence ID" value="BED92043.1"/>
    <property type="molecule type" value="Genomic_DNA"/>
</dbReference>
<reference evidence="1" key="1">
    <citation type="journal article" date="2023" name="ISME J.">
        <title>Emergence of putative energy parasites within Clostridia revealed by genome analysis of a novel endosymbiotic clade.</title>
        <authorList>
            <person name="Takahashi K."/>
            <person name="Kuwahara H."/>
            <person name="Horikawa Y."/>
            <person name="Izawa K."/>
            <person name="Kato D."/>
            <person name="Inagaki T."/>
            <person name="Yuki M."/>
            <person name="Ohkuma M."/>
            <person name="Hongoh Y."/>
        </authorList>
    </citation>
    <scope>NUCLEOTIDE SEQUENCE</scope>
    <source>
        <strain evidence="1">CfP3-15</strain>
    </source>
</reference>